<dbReference type="InterPro" id="IPR025646">
    <property type="entry name" value="DUF4350"/>
</dbReference>
<dbReference type="EMBL" id="WQKZ01000005">
    <property type="protein sequence ID" value="MVN78520.1"/>
    <property type="molecule type" value="Genomic_DNA"/>
</dbReference>
<feature type="transmembrane region" description="Helical" evidence="2">
    <location>
        <begin position="6"/>
        <end position="24"/>
    </location>
</feature>
<organism evidence="4 5">
    <name type="scientific">Hymenobacter ginkgonis</name>
    <dbReference type="NCBI Taxonomy" id="2682976"/>
    <lineage>
        <taxon>Bacteria</taxon>
        <taxon>Pseudomonadati</taxon>
        <taxon>Bacteroidota</taxon>
        <taxon>Cytophagia</taxon>
        <taxon>Cytophagales</taxon>
        <taxon>Hymenobacteraceae</taxon>
        <taxon>Hymenobacter</taxon>
    </lineage>
</organism>
<sequence length="467" mass="52029">MTTFRWYLLGILVLFGGYVALEYYRPKPVDWTPTLSSKDKIPYGTYVVYDGLPQVLGTDSVVGVRQPIFNQLLGTEEPQLQAGRPENVTFSDDSEAPADSATSDSLATEARQAAANDQAAAETETATLPLVATRANYLFIKQDFEASRLETAALLRFVAAGHDVFIAAEDFGSNRRGFLADTLGISTYEADTTSRSLVPQLGRPTPHDSVQLHLLRTRPGLATTDFRFASAVAGYRLALAARRPHQGATLAADAQGRPVLLRLDHGRGHFYLCSVPLAFGNYWVLRPRTADFAFAALSYLPTGRPAWWDEYQKQGRAGEQSVLRVIMAHPALRAAYYLLLVAGVLFVLVEARRRQRVIPTIKPLPNTTLLFARTVAGLYQQGRNHSLIAEKKVALFLDYLRTRFHEPTPDLSDEAFRERLSQKAGLPRPRIDELIRFINFARTAPTVTDRELLILSRAIHDFKVESR</sequence>
<feature type="compositionally biased region" description="Low complexity" evidence="1">
    <location>
        <begin position="107"/>
        <end position="121"/>
    </location>
</feature>
<dbReference type="Pfam" id="PF14258">
    <property type="entry name" value="DUF4350"/>
    <property type="match status" value="1"/>
</dbReference>
<keyword evidence="2" id="KW-0472">Membrane</keyword>
<gene>
    <name evidence="4" type="ORF">GO988_19485</name>
</gene>
<dbReference type="RefSeq" id="WP_157568708.1">
    <property type="nucleotide sequence ID" value="NZ_WQKZ01000005.1"/>
</dbReference>
<comment type="caution">
    <text evidence="4">The sequence shown here is derived from an EMBL/GenBank/DDBJ whole genome shotgun (WGS) entry which is preliminary data.</text>
</comment>
<feature type="region of interest" description="Disordered" evidence="1">
    <location>
        <begin position="85"/>
        <end position="121"/>
    </location>
</feature>
<protein>
    <recommendedName>
        <fullName evidence="3">DUF4350 domain-containing protein</fullName>
    </recommendedName>
</protein>
<evidence type="ECO:0000259" key="3">
    <source>
        <dbReference type="Pfam" id="PF14258"/>
    </source>
</evidence>
<dbReference type="Proteomes" id="UP000441336">
    <property type="component" value="Unassembled WGS sequence"/>
</dbReference>
<evidence type="ECO:0000256" key="2">
    <source>
        <dbReference type="SAM" id="Phobius"/>
    </source>
</evidence>
<keyword evidence="2" id="KW-1133">Transmembrane helix</keyword>
<proteinExistence type="predicted"/>
<keyword evidence="5" id="KW-1185">Reference proteome</keyword>
<feature type="transmembrane region" description="Helical" evidence="2">
    <location>
        <begin position="334"/>
        <end position="351"/>
    </location>
</feature>
<evidence type="ECO:0000313" key="5">
    <source>
        <dbReference type="Proteomes" id="UP000441336"/>
    </source>
</evidence>
<reference evidence="4 5" key="1">
    <citation type="submission" date="2019-12" db="EMBL/GenBank/DDBJ databases">
        <title>Hymenobacter sp. HMF4947 Genome sequencing and assembly.</title>
        <authorList>
            <person name="Kang H."/>
            <person name="Cha I."/>
            <person name="Kim H."/>
            <person name="Joh K."/>
        </authorList>
    </citation>
    <scope>NUCLEOTIDE SEQUENCE [LARGE SCALE GENOMIC DNA]</scope>
    <source>
        <strain evidence="4 5">HMF4947</strain>
    </source>
</reference>
<name>A0A7K1TJD9_9BACT</name>
<keyword evidence="2" id="KW-0812">Transmembrane</keyword>
<evidence type="ECO:0000313" key="4">
    <source>
        <dbReference type="EMBL" id="MVN78520.1"/>
    </source>
</evidence>
<dbReference type="AlphaFoldDB" id="A0A7K1TJD9"/>
<accession>A0A7K1TJD9</accession>
<evidence type="ECO:0000256" key="1">
    <source>
        <dbReference type="SAM" id="MobiDB-lite"/>
    </source>
</evidence>
<feature type="domain" description="DUF4350" evidence="3">
    <location>
        <begin position="127"/>
        <end position="295"/>
    </location>
</feature>